<evidence type="ECO:0000259" key="1">
    <source>
        <dbReference type="Pfam" id="PF03217"/>
    </source>
</evidence>
<proteinExistence type="predicted"/>
<keyword evidence="3" id="KW-1185">Reference proteome</keyword>
<evidence type="ECO:0000313" key="2">
    <source>
        <dbReference type="EMBL" id="KRO00316.1"/>
    </source>
</evidence>
<sequence>MTILLAPAVLNTVAPQRIVRADTAIGTIRRDRGSVVDSYGNTTKVILPNFTSWELGQSQVINGITYYQVATNEYVAKDSMVIDNYGASAADTDTTGGLIGSIRQGGGIAVDLNGDTTGNYLATGSSWKLGKVVQIAGSQYYQVSSNGYLAADSIDIRNLDGRLINPQTTVTQAVQTISKTGTLGYAAKVITSGGQDTGLTLPAGSSWQLGQSITINGNNYYQVATNEYVLASLMTTPNNTATPTTPIQKTITLRYNANVVNGNGQSMNVTLPQGSAWKIGQTKIIAGHQYYQVATDEWVLATTDQNTSAFASGPVIVTLNSEVPLYDTASNSMSRALGSGTSWKVSGAVKNRLGQYFAKVSTNEWIPISSYVFNNSAVTQEITDSAALEPDFATTVLK</sequence>
<dbReference type="STRING" id="993692.IV57_GL001419"/>
<dbReference type="PATRIC" id="fig|993692.3.peg.1439"/>
<evidence type="ECO:0000313" key="3">
    <source>
        <dbReference type="Proteomes" id="UP000051006"/>
    </source>
</evidence>
<dbReference type="InterPro" id="IPR024968">
    <property type="entry name" value="SlpA_C_lactobacillus"/>
</dbReference>
<feature type="domain" description="S-layer protein C-terminal" evidence="1">
    <location>
        <begin position="249"/>
        <end position="301"/>
    </location>
</feature>
<name>A0A0R2LJM2_9LACO</name>
<reference evidence="2 3" key="1">
    <citation type="journal article" date="2015" name="Genome Announc.">
        <title>Expanding the biotechnology potential of lactobacilli through comparative genomics of 213 strains and associated genera.</title>
        <authorList>
            <person name="Sun Z."/>
            <person name="Harris H.M."/>
            <person name="McCann A."/>
            <person name="Guo C."/>
            <person name="Argimon S."/>
            <person name="Zhang W."/>
            <person name="Yang X."/>
            <person name="Jeffery I.B."/>
            <person name="Cooney J.C."/>
            <person name="Kagawa T.F."/>
            <person name="Liu W."/>
            <person name="Song Y."/>
            <person name="Salvetti E."/>
            <person name="Wrobel A."/>
            <person name="Rasinkangas P."/>
            <person name="Parkhill J."/>
            <person name="Rea M.C."/>
            <person name="O'Sullivan O."/>
            <person name="Ritari J."/>
            <person name="Douillard F.P."/>
            <person name="Paul Ross R."/>
            <person name="Yang R."/>
            <person name="Briner A.E."/>
            <person name="Felis G.E."/>
            <person name="de Vos W.M."/>
            <person name="Barrangou R."/>
            <person name="Klaenhammer T.R."/>
            <person name="Caufield P.W."/>
            <person name="Cui Y."/>
            <person name="Zhang H."/>
            <person name="O'Toole P.W."/>
        </authorList>
    </citation>
    <scope>NUCLEOTIDE SEQUENCE [LARGE SCALE GENOMIC DNA]</scope>
    <source>
        <strain evidence="2 3">DSM 24716</strain>
    </source>
</reference>
<dbReference type="EMBL" id="JQCF01000003">
    <property type="protein sequence ID" value="KRO00316.1"/>
    <property type="molecule type" value="Genomic_DNA"/>
</dbReference>
<dbReference type="Proteomes" id="UP000051006">
    <property type="component" value="Unassembled WGS sequence"/>
</dbReference>
<dbReference type="Pfam" id="PF03217">
    <property type="entry name" value="SlpA"/>
    <property type="match status" value="3"/>
</dbReference>
<dbReference type="AlphaFoldDB" id="A0A0R2LJM2"/>
<feature type="domain" description="S-layer protein C-terminal" evidence="1">
    <location>
        <begin position="176"/>
        <end position="232"/>
    </location>
</feature>
<gene>
    <name evidence="2" type="ORF">IV57_GL001419</name>
</gene>
<comment type="caution">
    <text evidence="2">The sequence shown here is derived from an EMBL/GenBank/DDBJ whole genome shotgun (WGS) entry which is preliminary data.</text>
</comment>
<organism evidence="2 3">
    <name type="scientific">Companilactobacillus kimchiensis</name>
    <dbReference type="NCBI Taxonomy" id="993692"/>
    <lineage>
        <taxon>Bacteria</taxon>
        <taxon>Bacillati</taxon>
        <taxon>Bacillota</taxon>
        <taxon>Bacilli</taxon>
        <taxon>Lactobacillales</taxon>
        <taxon>Lactobacillaceae</taxon>
        <taxon>Companilactobacillus</taxon>
    </lineage>
</organism>
<protein>
    <recommendedName>
        <fullName evidence="1">S-layer protein C-terminal domain-containing protein</fullName>
    </recommendedName>
</protein>
<accession>A0A0R2LJM2</accession>
<feature type="domain" description="S-layer protein C-terminal" evidence="1">
    <location>
        <begin position="113"/>
        <end position="151"/>
    </location>
</feature>